<sequence>MTWLSGSCSSTYGAAYVITDAYPEGVIRISDEDVRADQMSDDGGYADEAERQRVVLDESVGFPRVERGLYQP</sequence>
<dbReference type="AlphaFoldDB" id="A0A2W4JQM2"/>
<gene>
    <name evidence="1" type="ORF">DIU77_001140</name>
    <name evidence="2" type="ORF">DIU77_00935</name>
</gene>
<evidence type="ECO:0000313" key="3">
    <source>
        <dbReference type="Proteomes" id="UP000249324"/>
    </source>
</evidence>
<reference evidence="2" key="2">
    <citation type="submission" date="2018-05" db="EMBL/GenBank/DDBJ databases">
        <authorList>
            <person name="Lanie J.A."/>
            <person name="Ng W.-L."/>
            <person name="Kazmierczak K.M."/>
            <person name="Andrzejewski T.M."/>
            <person name="Davidsen T.M."/>
            <person name="Wayne K.J."/>
            <person name="Tettelin H."/>
            <person name="Glass J.I."/>
            <person name="Rusch D."/>
            <person name="Podicherti R."/>
            <person name="Tsui H.-C.T."/>
            <person name="Winkler M.E."/>
        </authorList>
    </citation>
    <scope>NUCLEOTIDE SEQUENCE</scope>
    <source>
        <strain evidence="2">ZC4RG45</strain>
    </source>
</reference>
<reference evidence="1 3" key="3">
    <citation type="journal article" date="2021" name="BMC Genomics">
        <title>Genome-resolved metagenome and metatranscriptome analyses of thermophilic composting reveal key bacterial players and their metabolic interactions.</title>
        <authorList>
            <person name="Braga L.P.P."/>
            <person name="Pereira R.V."/>
            <person name="Martins L.F."/>
            <person name="Moura L.M.S."/>
            <person name="Sanchez F.B."/>
            <person name="Patane J.S.L."/>
            <person name="da Silva A.M."/>
            <person name="Setubal J.C."/>
        </authorList>
    </citation>
    <scope>NUCLEOTIDE SEQUENCE [LARGE SCALE GENOMIC DNA]</scope>
    <source>
        <strain evidence="1">ZC4RG45</strain>
    </source>
</reference>
<evidence type="ECO:0000313" key="1">
    <source>
        <dbReference type="EMBL" id="MFO7190839.1"/>
    </source>
</evidence>
<comment type="caution">
    <text evidence="2">The sequence shown here is derived from an EMBL/GenBank/DDBJ whole genome shotgun (WGS) entry which is preliminary data.</text>
</comment>
<organism evidence="2">
    <name type="scientific">Thermocrispum agreste</name>
    <dbReference type="NCBI Taxonomy" id="37925"/>
    <lineage>
        <taxon>Bacteria</taxon>
        <taxon>Bacillati</taxon>
        <taxon>Actinomycetota</taxon>
        <taxon>Actinomycetes</taxon>
        <taxon>Pseudonocardiales</taxon>
        <taxon>Pseudonocardiaceae</taxon>
        <taxon>Thermocrispum</taxon>
    </lineage>
</organism>
<reference evidence="1" key="1">
    <citation type="submission" date="2018-05" db="EMBL/GenBank/DDBJ databases">
        <authorList>
            <person name="Moura L."/>
            <person name="Setubal J.C."/>
        </authorList>
    </citation>
    <scope>NUCLEOTIDE SEQUENCE</scope>
    <source>
        <strain evidence="1">ZC4RG45</strain>
    </source>
</reference>
<name>A0A2W4JQM2_9PSEU</name>
<dbReference type="EMBL" id="QGUI01000019">
    <property type="protein sequence ID" value="PZN01363.1"/>
    <property type="molecule type" value="Genomic_DNA"/>
</dbReference>
<reference evidence="1" key="4">
    <citation type="submission" date="2023-08" db="EMBL/GenBank/DDBJ databases">
        <authorList>
            <person name="Guima S.E.S."/>
            <person name="Martins L.F."/>
            <person name="Silva A.M."/>
            <person name="Setubal J.C."/>
        </authorList>
    </citation>
    <scope>NUCLEOTIDE SEQUENCE</scope>
    <source>
        <strain evidence="1">ZC4RG45</strain>
    </source>
</reference>
<protein>
    <submittedName>
        <fullName evidence="2">Uncharacterized protein</fullName>
    </submittedName>
</protein>
<dbReference type="STRING" id="1111738.GCA_000427905_01412"/>
<dbReference type="Proteomes" id="UP000249324">
    <property type="component" value="Unassembled WGS sequence"/>
</dbReference>
<evidence type="ECO:0000313" key="2">
    <source>
        <dbReference type="EMBL" id="PZN01363.1"/>
    </source>
</evidence>
<dbReference type="EMBL" id="QGUI02000005">
    <property type="protein sequence ID" value="MFO7190839.1"/>
    <property type="molecule type" value="Genomic_DNA"/>
</dbReference>
<proteinExistence type="predicted"/>
<accession>A0A2W4JQM2</accession>